<dbReference type="Gene3D" id="3.30.750.24">
    <property type="entry name" value="STAS domain"/>
    <property type="match status" value="1"/>
</dbReference>
<dbReference type="Proteomes" id="UP000298681">
    <property type="component" value="Unassembled WGS sequence"/>
</dbReference>
<proteinExistence type="predicted"/>
<dbReference type="OrthoDB" id="7068790at2"/>
<dbReference type="InterPro" id="IPR058548">
    <property type="entry name" value="MlaB-like_STAS"/>
</dbReference>
<accession>A0A4Z1RGZ2</accession>
<evidence type="ECO:0000259" key="1">
    <source>
        <dbReference type="Pfam" id="PF13466"/>
    </source>
</evidence>
<dbReference type="Pfam" id="PF13466">
    <property type="entry name" value="STAS_2"/>
    <property type="match status" value="1"/>
</dbReference>
<feature type="domain" description="MlaB-like STAS" evidence="1">
    <location>
        <begin position="4"/>
        <end position="83"/>
    </location>
</feature>
<evidence type="ECO:0000313" key="3">
    <source>
        <dbReference type="Proteomes" id="UP000298681"/>
    </source>
</evidence>
<gene>
    <name evidence="2" type="ORF">E4582_03615</name>
</gene>
<name>A0A4Z1RGZ2_9GAMM</name>
<dbReference type="InterPro" id="IPR036513">
    <property type="entry name" value="STAS_dom_sf"/>
</dbReference>
<protein>
    <submittedName>
        <fullName evidence="2">STAS domain-containing protein</fullName>
    </submittedName>
</protein>
<organism evidence="2 3">
    <name type="scientific">Luteimonas yindakuii</name>
    <dbReference type="NCBI Taxonomy" id="2565782"/>
    <lineage>
        <taxon>Bacteria</taxon>
        <taxon>Pseudomonadati</taxon>
        <taxon>Pseudomonadota</taxon>
        <taxon>Gammaproteobacteria</taxon>
        <taxon>Lysobacterales</taxon>
        <taxon>Lysobacteraceae</taxon>
        <taxon>Luteimonas</taxon>
    </lineage>
</organism>
<comment type="caution">
    <text evidence="2">The sequence shown here is derived from an EMBL/GenBank/DDBJ whole genome shotgun (WGS) entry which is preliminary data.</text>
</comment>
<dbReference type="AlphaFoldDB" id="A0A4Z1RGZ2"/>
<dbReference type="EMBL" id="SPUH01000001">
    <property type="protein sequence ID" value="TKS53947.1"/>
    <property type="molecule type" value="Genomic_DNA"/>
</dbReference>
<dbReference type="SUPFAM" id="SSF52091">
    <property type="entry name" value="SpoIIaa-like"/>
    <property type="match status" value="1"/>
</dbReference>
<keyword evidence="3" id="KW-1185">Reference proteome</keyword>
<evidence type="ECO:0000313" key="2">
    <source>
        <dbReference type="EMBL" id="TKS53947.1"/>
    </source>
</evidence>
<reference evidence="2 3" key="1">
    <citation type="submission" date="2019-01" db="EMBL/GenBank/DDBJ databases">
        <authorList>
            <person name="Zhang S."/>
        </authorList>
    </citation>
    <scope>NUCLEOTIDE SEQUENCE [LARGE SCALE GENOMIC DNA]</scope>
    <source>
        <strain evidence="2 3">1626</strain>
    </source>
</reference>
<sequence length="103" mass="10932">MDTVTLQSDLGIESSAGLKDMLATHVAVDAPLAVDGAGVQRVHTASLQVLAAWWQARTLHARETRWAEIGEPLRAAVRTLGLDSALAITDAPAHPTSPMERTP</sequence>